<keyword evidence="1 4" id="KW-0349">Heme</keyword>
<dbReference type="Pfam" id="PF14715">
    <property type="entry name" value="FixP_N"/>
    <property type="match status" value="1"/>
</dbReference>
<dbReference type="InterPro" id="IPR036909">
    <property type="entry name" value="Cyt_c-like_dom_sf"/>
</dbReference>
<feature type="compositionally biased region" description="Basic and acidic residues" evidence="5">
    <location>
        <begin position="293"/>
        <end position="308"/>
    </location>
</feature>
<dbReference type="PROSITE" id="PS51007">
    <property type="entry name" value="CYTC"/>
    <property type="match status" value="1"/>
</dbReference>
<keyword evidence="3 4" id="KW-0408">Iron</keyword>
<proteinExistence type="predicted"/>
<dbReference type="InterPro" id="IPR032858">
    <property type="entry name" value="CcoP_N"/>
</dbReference>
<dbReference type="SUPFAM" id="SSF46626">
    <property type="entry name" value="Cytochrome c"/>
    <property type="match status" value="1"/>
</dbReference>
<dbReference type="InterPro" id="IPR009056">
    <property type="entry name" value="Cyt_c-like_dom"/>
</dbReference>
<evidence type="ECO:0000256" key="6">
    <source>
        <dbReference type="SAM" id="Phobius"/>
    </source>
</evidence>
<dbReference type="Gene3D" id="1.10.760.10">
    <property type="entry name" value="Cytochrome c-like domain"/>
    <property type="match status" value="1"/>
</dbReference>
<evidence type="ECO:0000256" key="1">
    <source>
        <dbReference type="ARBA" id="ARBA00022617"/>
    </source>
</evidence>
<keyword evidence="6" id="KW-1133">Transmembrane helix</keyword>
<keyword evidence="9" id="KW-1185">Reference proteome</keyword>
<organism evidence="8 9">
    <name type="scientific">Flavobacterium urocaniciphilum</name>
    <dbReference type="NCBI Taxonomy" id="1299341"/>
    <lineage>
        <taxon>Bacteria</taxon>
        <taxon>Pseudomonadati</taxon>
        <taxon>Bacteroidota</taxon>
        <taxon>Flavobacteriia</taxon>
        <taxon>Flavobacteriales</taxon>
        <taxon>Flavobacteriaceae</taxon>
        <taxon>Flavobacterium</taxon>
    </lineage>
</organism>
<dbReference type="Gene3D" id="6.10.280.130">
    <property type="match status" value="1"/>
</dbReference>
<dbReference type="EMBL" id="FOEI01000005">
    <property type="protein sequence ID" value="SEQ04882.1"/>
    <property type="molecule type" value="Genomic_DNA"/>
</dbReference>
<dbReference type="InterPro" id="IPR038414">
    <property type="entry name" value="CcoP_N_sf"/>
</dbReference>
<dbReference type="PANTHER" id="PTHR33751">
    <property type="entry name" value="CBB3-TYPE CYTOCHROME C OXIDASE SUBUNIT FIXP"/>
    <property type="match status" value="1"/>
</dbReference>
<evidence type="ECO:0000256" key="2">
    <source>
        <dbReference type="ARBA" id="ARBA00022723"/>
    </source>
</evidence>
<dbReference type="RefSeq" id="WP_091468429.1">
    <property type="nucleotide sequence ID" value="NZ_FOEI01000005.1"/>
</dbReference>
<keyword evidence="6" id="KW-0812">Transmembrane</keyword>
<evidence type="ECO:0000259" key="7">
    <source>
        <dbReference type="PROSITE" id="PS51007"/>
    </source>
</evidence>
<feature type="transmembrane region" description="Helical" evidence="6">
    <location>
        <begin position="129"/>
        <end position="146"/>
    </location>
</feature>
<dbReference type="Proteomes" id="UP000198648">
    <property type="component" value="Unassembled WGS sequence"/>
</dbReference>
<dbReference type="Pfam" id="PF13442">
    <property type="entry name" value="Cytochrome_CBB3"/>
    <property type="match status" value="1"/>
</dbReference>
<sequence>MRKYIPVYIRFPFFYLLVFALTEYFIDSGDRPAFLKYPVIPIVHLILIFIFIAIELILNAVDKVTYELLTDEAKKEFDIEYEKPFMQSAFYKKWMHKISDLKPIEEEKNIELDHEYDGIKELDNGLPPWFSGLFYATILFALVYLVRFHVVGDYTQAEEYVIENTIAEKKVEEYNKTAPDLMNVDKVTQLTDAAAVAQGKAIFETNCVLCHKADGGGAIGPNLTDDNWINGGGIKNLFTTISEGGRPGKGMVAWKESLKPTEIQKVASYVMSLHGTKPAGGKAPEGEVWTEAGSDKPAAEKPELIAEK</sequence>
<evidence type="ECO:0000256" key="3">
    <source>
        <dbReference type="ARBA" id="ARBA00023004"/>
    </source>
</evidence>
<evidence type="ECO:0000256" key="5">
    <source>
        <dbReference type="SAM" id="MobiDB-lite"/>
    </source>
</evidence>
<dbReference type="OrthoDB" id="9811281at2"/>
<dbReference type="InterPro" id="IPR050597">
    <property type="entry name" value="Cytochrome_c_Oxidase_Subunit"/>
</dbReference>
<keyword evidence="6" id="KW-0472">Membrane</keyword>
<name>A0A1H9CUI3_9FLAO</name>
<feature type="transmembrane region" description="Helical" evidence="6">
    <location>
        <begin position="7"/>
        <end position="26"/>
    </location>
</feature>
<dbReference type="GO" id="GO:0046872">
    <property type="term" value="F:metal ion binding"/>
    <property type="evidence" value="ECO:0007669"/>
    <property type="project" value="UniProtKB-KW"/>
</dbReference>
<evidence type="ECO:0000256" key="4">
    <source>
        <dbReference type="PROSITE-ProRule" id="PRU00433"/>
    </source>
</evidence>
<feature type="transmembrane region" description="Helical" evidence="6">
    <location>
        <begin position="38"/>
        <end position="58"/>
    </location>
</feature>
<feature type="domain" description="Cytochrome c" evidence="7">
    <location>
        <begin position="194"/>
        <end position="274"/>
    </location>
</feature>
<reference evidence="8 9" key="1">
    <citation type="submission" date="2016-10" db="EMBL/GenBank/DDBJ databases">
        <authorList>
            <person name="de Groot N.N."/>
        </authorList>
    </citation>
    <scope>NUCLEOTIDE SEQUENCE [LARGE SCALE GENOMIC DNA]</scope>
    <source>
        <strain evidence="8 9">DSM 27078</strain>
    </source>
</reference>
<dbReference type="AlphaFoldDB" id="A0A1H9CUI3"/>
<evidence type="ECO:0000313" key="9">
    <source>
        <dbReference type="Proteomes" id="UP000198648"/>
    </source>
</evidence>
<keyword evidence="2 4" id="KW-0479">Metal-binding</keyword>
<dbReference type="PANTHER" id="PTHR33751:SF1">
    <property type="entry name" value="CBB3-TYPE CYTOCHROME C OXIDASE SUBUNIT FIXP"/>
    <property type="match status" value="1"/>
</dbReference>
<accession>A0A1H9CUI3</accession>
<evidence type="ECO:0000313" key="8">
    <source>
        <dbReference type="EMBL" id="SEQ04882.1"/>
    </source>
</evidence>
<gene>
    <name evidence="8" type="ORF">SAMN05444005_10591</name>
</gene>
<dbReference type="STRING" id="1299341.SAMN05444005_10591"/>
<feature type="region of interest" description="Disordered" evidence="5">
    <location>
        <begin position="276"/>
        <end position="308"/>
    </location>
</feature>
<dbReference type="GO" id="GO:0009055">
    <property type="term" value="F:electron transfer activity"/>
    <property type="evidence" value="ECO:0007669"/>
    <property type="project" value="InterPro"/>
</dbReference>
<dbReference type="GO" id="GO:0020037">
    <property type="term" value="F:heme binding"/>
    <property type="evidence" value="ECO:0007669"/>
    <property type="project" value="InterPro"/>
</dbReference>
<protein>
    <submittedName>
        <fullName evidence="8">Cytochrome c oxidase cbb3-type subunit 3</fullName>
    </submittedName>
</protein>